<accession>A0ACB8CPM8</accession>
<dbReference type="EMBL" id="CM023474">
    <property type="protein sequence ID" value="KAH7948962.1"/>
    <property type="molecule type" value="Genomic_DNA"/>
</dbReference>
<dbReference type="Proteomes" id="UP000821865">
    <property type="component" value="Chromosome 5"/>
</dbReference>
<evidence type="ECO:0000313" key="2">
    <source>
        <dbReference type="Proteomes" id="UP000821865"/>
    </source>
</evidence>
<proteinExistence type="predicted"/>
<sequence length="89" mass="10302">MDYVNKALLMRLDMPRSAAYRLRQHAPNVDHFGVESEQHYINILWAGVSRSCIVHSRSVGQKWVNPFNPWIASILDSNVDLQVILDYYA</sequence>
<gene>
    <name evidence="1" type="ORF">HPB49_003637</name>
</gene>
<name>A0ACB8CPM8_DERSI</name>
<protein>
    <submittedName>
        <fullName evidence="1">Uncharacterized protein</fullName>
    </submittedName>
</protein>
<keyword evidence="2" id="KW-1185">Reference proteome</keyword>
<reference evidence="1" key="1">
    <citation type="submission" date="2020-05" db="EMBL/GenBank/DDBJ databases">
        <title>Large-scale comparative analyses of tick genomes elucidate their genetic diversity and vector capacities.</title>
        <authorList>
            <person name="Jia N."/>
            <person name="Wang J."/>
            <person name="Shi W."/>
            <person name="Du L."/>
            <person name="Sun Y."/>
            <person name="Zhan W."/>
            <person name="Jiang J."/>
            <person name="Wang Q."/>
            <person name="Zhang B."/>
            <person name="Ji P."/>
            <person name="Sakyi L.B."/>
            <person name="Cui X."/>
            <person name="Yuan T."/>
            <person name="Jiang B."/>
            <person name="Yang W."/>
            <person name="Lam T.T.-Y."/>
            <person name="Chang Q."/>
            <person name="Ding S."/>
            <person name="Wang X."/>
            <person name="Zhu J."/>
            <person name="Ruan X."/>
            <person name="Zhao L."/>
            <person name="Wei J."/>
            <person name="Que T."/>
            <person name="Du C."/>
            <person name="Cheng J."/>
            <person name="Dai P."/>
            <person name="Han X."/>
            <person name="Huang E."/>
            <person name="Gao Y."/>
            <person name="Liu J."/>
            <person name="Shao H."/>
            <person name="Ye R."/>
            <person name="Li L."/>
            <person name="Wei W."/>
            <person name="Wang X."/>
            <person name="Wang C."/>
            <person name="Yang T."/>
            <person name="Huo Q."/>
            <person name="Li W."/>
            <person name="Guo W."/>
            <person name="Chen H."/>
            <person name="Zhou L."/>
            <person name="Ni X."/>
            <person name="Tian J."/>
            <person name="Zhou Y."/>
            <person name="Sheng Y."/>
            <person name="Liu T."/>
            <person name="Pan Y."/>
            <person name="Xia L."/>
            <person name="Li J."/>
            <person name="Zhao F."/>
            <person name="Cao W."/>
        </authorList>
    </citation>
    <scope>NUCLEOTIDE SEQUENCE</scope>
    <source>
        <strain evidence="1">Dsil-2018</strain>
    </source>
</reference>
<comment type="caution">
    <text evidence="1">The sequence shown here is derived from an EMBL/GenBank/DDBJ whole genome shotgun (WGS) entry which is preliminary data.</text>
</comment>
<evidence type="ECO:0000313" key="1">
    <source>
        <dbReference type="EMBL" id="KAH7948962.1"/>
    </source>
</evidence>
<organism evidence="1 2">
    <name type="scientific">Dermacentor silvarum</name>
    <name type="common">Tick</name>
    <dbReference type="NCBI Taxonomy" id="543639"/>
    <lineage>
        <taxon>Eukaryota</taxon>
        <taxon>Metazoa</taxon>
        <taxon>Ecdysozoa</taxon>
        <taxon>Arthropoda</taxon>
        <taxon>Chelicerata</taxon>
        <taxon>Arachnida</taxon>
        <taxon>Acari</taxon>
        <taxon>Parasitiformes</taxon>
        <taxon>Ixodida</taxon>
        <taxon>Ixodoidea</taxon>
        <taxon>Ixodidae</taxon>
        <taxon>Rhipicephalinae</taxon>
        <taxon>Dermacentor</taxon>
    </lineage>
</organism>